<evidence type="ECO:0000313" key="9">
    <source>
        <dbReference type="EnsemblMetazoa" id="SCAU004984-PA"/>
    </source>
</evidence>
<dbReference type="AlphaFoldDB" id="A0A1I8P5K9"/>
<dbReference type="EnsemblMetazoa" id="SCAU004984-RA">
    <property type="protein sequence ID" value="SCAU004984-PA"/>
    <property type="gene ID" value="SCAU004984"/>
</dbReference>
<evidence type="ECO:0000256" key="4">
    <source>
        <dbReference type="ARBA" id="ARBA00022989"/>
    </source>
</evidence>
<evidence type="ECO:0000256" key="5">
    <source>
        <dbReference type="ARBA" id="ARBA00023136"/>
    </source>
</evidence>
<dbReference type="VEuPathDB" id="VectorBase:SCAU004984"/>
<accession>A0A1I8P5K9</accession>
<evidence type="ECO:0000256" key="2">
    <source>
        <dbReference type="ARBA" id="ARBA00022475"/>
    </source>
</evidence>
<feature type="transmembrane region" description="Helical" evidence="8">
    <location>
        <begin position="568"/>
        <end position="592"/>
    </location>
</feature>
<reference evidence="9" key="1">
    <citation type="submission" date="2020-05" db="UniProtKB">
        <authorList>
            <consortium name="EnsemblMetazoa"/>
        </authorList>
    </citation>
    <scope>IDENTIFICATION</scope>
    <source>
        <strain evidence="9">USDA</strain>
    </source>
</reference>
<dbReference type="OrthoDB" id="7951606at2759"/>
<feature type="transmembrane region" description="Helical" evidence="8">
    <location>
        <begin position="347"/>
        <end position="367"/>
    </location>
</feature>
<keyword evidence="3 8" id="KW-0812">Transmembrane</keyword>
<dbReference type="PANTHER" id="PTHR42643:SF41">
    <property type="entry name" value="IONOTROPIC RECEPTOR 20A-RELATED"/>
    <property type="match status" value="1"/>
</dbReference>
<evidence type="ECO:0000256" key="3">
    <source>
        <dbReference type="ARBA" id="ARBA00022692"/>
    </source>
</evidence>
<comment type="subcellular location">
    <subcellularLocation>
        <location evidence="1">Cell membrane</location>
        <topology evidence="1">Multi-pass membrane protein</topology>
    </subcellularLocation>
</comment>
<evidence type="ECO:0000256" key="6">
    <source>
        <dbReference type="ARBA" id="ARBA00023170"/>
    </source>
</evidence>
<dbReference type="InterPro" id="IPR052192">
    <property type="entry name" value="Insect_Ionotropic_Sensory_Rcpt"/>
</dbReference>
<gene>
    <name evidence="9" type="primary">106087533</name>
</gene>
<keyword evidence="7" id="KW-0325">Glycoprotein</keyword>
<keyword evidence="2" id="KW-1003">Cell membrane</keyword>
<keyword evidence="4 8" id="KW-1133">Transmembrane helix</keyword>
<keyword evidence="5 8" id="KW-0472">Membrane</keyword>
<evidence type="ECO:0000256" key="8">
    <source>
        <dbReference type="SAM" id="Phobius"/>
    </source>
</evidence>
<evidence type="ECO:0000256" key="1">
    <source>
        <dbReference type="ARBA" id="ARBA00004651"/>
    </source>
</evidence>
<dbReference type="KEGG" id="scac:106087533"/>
<evidence type="ECO:0008006" key="11">
    <source>
        <dbReference type="Google" id="ProtNLM"/>
    </source>
</evidence>
<keyword evidence="6" id="KW-0675">Receptor</keyword>
<keyword evidence="10" id="KW-1185">Reference proteome</keyword>
<proteinExistence type="predicted"/>
<protein>
    <recommendedName>
        <fullName evidence="11">Ionotropic glutamate receptor C-terminal domain-containing protein</fullName>
    </recommendedName>
</protein>
<feature type="transmembrane region" description="Helical" evidence="8">
    <location>
        <begin position="379"/>
        <end position="397"/>
    </location>
</feature>
<name>A0A1I8P5K9_STOCA</name>
<sequence>MQYLLGIIVNWSIVATTSYDLSFVSDTENGFQDYCNILIEDIYAERAFDAMLIILNASTKSTKDLMTGGLYQQENIPKVIMTNKAESLRYKQRFNEDILLIIFLNEDKELNLIDLAAYTTDYMRQTRILIIAEYVRDKEKLLKLCQHYKMTNVLMLLYSTAAEGLLQLQPYPDYHWQKFHFNSSSQLLYYPPHWRNMKNRTLLTFTDQTLPRALVFADPTTGQLKLNGFLPRMVMLFAELYNASLKMSHPLVLGHKTHYTIINQMVDQNLIDIPMVMDSVANGHCLNLSDTFAIDQGFLMIPCAQPRSIREVYIILLSGTFICFVIICISSLSFVHTLCEYVNDQRWNFINFIINDCIVPGFLGLSFSTRSISLFSLKLVYLLLFFGGLYTSTQFSANIGSLFTIPSYHRKVETVDELRQSPLRILMFDKEAEGVISRRENLRDSIIASPNLSYVQETCLNFNNSFGYYTLGTAWRIFSREQQYYTHKVFCTPNGLIVFRFIPCNIRLQHNSPYKEPLNYLIHRVHELGLIDAWHSSLFSDMLKLDLISLRDPHPKRKFQQMTVNDLFWIWLIVVIGLALSLVVFFIELMLYNFRNRKTK</sequence>
<dbReference type="Proteomes" id="UP000095300">
    <property type="component" value="Unassembled WGS sequence"/>
</dbReference>
<evidence type="ECO:0000313" key="10">
    <source>
        <dbReference type="Proteomes" id="UP000095300"/>
    </source>
</evidence>
<organism evidence="9 10">
    <name type="scientific">Stomoxys calcitrans</name>
    <name type="common">Stable fly</name>
    <name type="synonym">Conops calcitrans</name>
    <dbReference type="NCBI Taxonomy" id="35570"/>
    <lineage>
        <taxon>Eukaryota</taxon>
        <taxon>Metazoa</taxon>
        <taxon>Ecdysozoa</taxon>
        <taxon>Arthropoda</taxon>
        <taxon>Hexapoda</taxon>
        <taxon>Insecta</taxon>
        <taxon>Pterygota</taxon>
        <taxon>Neoptera</taxon>
        <taxon>Endopterygota</taxon>
        <taxon>Diptera</taxon>
        <taxon>Brachycera</taxon>
        <taxon>Muscomorpha</taxon>
        <taxon>Muscoidea</taxon>
        <taxon>Muscidae</taxon>
        <taxon>Stomoxys</taxon>
    </lineage>
</organism>
<dbReference type="PANTHER" id="PTHR42643">
    <property type="entry name" value="IONOTROPIC RECEPTOR 20A-RELATED"/>
    <property type="match status" value="1"/>
</dbReference>
<evidence type="ECO:0000256" key="7">
    <source>
        <dbReference type="ARBA" id="ARBA00023180"/>
    </source>
</evidence>
<dbReference type="GO" id="GO:0005886">
    <property type="term" value="C:plasma membrane"/>
    <property type="evidence" value="ECO:0007669"/>
    <property type="project" value="UniProtKB-SubCell"/>
</dbReference>
<feature type="transmembrane region" description="Helical" evidence="8">
    <location>
        <begin position="312"/>
        <end position="335"/>
    </location>
</feature>